<dbReference type="InterPro" id="IPR036388">
    <property type="entry name" value="WH-like_DNA-bd_sf"/>
</dbReference>
<evidence type="ECO:0000256" key="1">
    <source>
        <dbReference type="ARBA" id="ARBA00004496"/>
    </source>
</evidence>
<dbReference type="Gene3D" id="3.30.1490.190">
    <property type="match status" value="1"/>
</dbReference>
<feature type="binding site" evidence="10">
    <location>
        <position position="142"/>
    </location>
    <ligand>
        <name>Fe cation</name>
        <dbReference type="ChEBI" id="CHEBI:24875"/>
    </ligand>
</feature>
<comment type="cofactor">
    <cofactor evidence="10">
        <name>Mn(2+)</name>
        <dbReference type="ChEBI" id="CHEBI:29035"/>
    </cofactor>
    <cofactor evidence="10">
        <name>Fe(2+)</name>
        <dbReference type="ChEBI" id="CHEBI:29033"/>
    </cofactor>
    <text evidence="10">Binds 1 Mn(2+) or Fe(2+) ion per subunit.</text>
</comment>
<keyword evidence="4" id="KW-0678">Repressor</keyword>
<keyword evidence="3" id="KW-0963">Cytoplasm</keyword>
<keyword evidence="5 9" id="KW-0862">Zinc</keyword>
<keyword evidence="9" id="KW-0479">Metal-binding</keyword>
<dbReference type="RefSeq" id="WP_185673146.1">
    <property type="nucleotide sequence ID" value="NZ_JACJVP010000070.1"/>
</dbReference>
<name>A0A7X0RXC9_9BACL</name>
<evidence type="ECO:0000256" key="7">
    <source>
        <dbReference type="ARBA" id="ARBA00023125"/>
    </source>
</evidence>
<feature type="binding site" evidence="9">
    <location>
        <position position="153"/>
    </location>
    <ligand>
        <name>Zn(2+)</name>
        <dbReference type="ChEBI" id="CHEBI:29105"/>
    </ligand>
</feature>
<comment type="similarity">
    <text evidence="2">Belongs to the Fur family.</text>
</comment>
<dbReference type="Pfam" id="PF01475">
    <property type="entry name" value="FUR"/>
    <property type="match status" value="1"/>
</dbReference>
<evidence type="ECO:0000256" key="3">
    <source>
        <dbReference type="ARBA" id="ARBA00022490"/>
    </source>
</evidence>
<organism evidence="11 12">
    <name type="scientific">Cohnella nanjingensis</name>
    <dbReference type="NCBI Taxonomy" id="1387779"/>
    <lineage>
        <taxon>Bacteria</taxon>
        <taxon>Bacillati</taxon>
        <taxon>Bacillota</taxon>
        <taxon>Bacilli</taxon>
        <taxon>Bacillales</taxon>
        <taxon>Paenibacillaceae</taxon>
        <taxon>Cohnella</taxon>
    </lineage>
</organism>
<dbReference type="CDD" id="cd07153">
    <property type="entry name" value="Fur_like"/>
    <property type="match status" value="1"/>
</dbReference>
<keyword evidence="8" id="KW-0804">Transcription</keyword>
<feature type="binding site" evidence="9">
    <location>
        <position position="116"/>
    </location>
    <ligand>
        <name>Zn(2+)</name>
        <dbReference type="ChEBI" id="CHEBI:29105"/>
    </ligand>
</feature>
<evidence type="ECO:0000256" key="5">
    <source>
        <dbReference type="ARBA" id="ARBA00022833"/>
    </source>
</evidence>
<feature type="binding site" evidence="9">
    <location>
        <position position="113"/>
    </location>
    <ligand>
        <name>Zn(2+)</name>
        <dbReference type="ChEBI" id="CHEBI:29105"/>
    </ligand>
</feature>
<dbReference type="GO" id="GO:0045892">
    <property type="term" value="P:negative regulation of DNA-templated transcription"/>
    <property type="evidence" value="ECO:0007669"/>
    <property type="project" value="TreeGrafter"/>
</dbReference>
<feature type="binding site" evidence="10">
    <location>
        <position position="107"/>
    </location>
    <ligand>
        <name>Fe cation</name>
        <dbReference type="ChEBI" id="CHEBI:24875"/>
    </ligand>
</feature>
<evidence type="ECO:0000313" key="12">
    <source>
        <dbReference type="Proteomes" id="UP000547209"/>
    </source>
</evidence>
<dbReference type="SUPFAM" id="SSF46785">
    <property type="entry name" value="Winged helix' DNA-binding domain"/>
    <property type="match status" value="1"/>
</dbReference>
<accession>A0A7X0RXC9</accession>
<dbReference type="EMBL" id="JACJVP010000070">
    <property type="protein sequence ID" value="MBB6675290.1"/>
    <property type="molecule type" value="Genomic_DNA"/>
</dbReference>
<dbReference type="PANTHER" id="PTHR33202">
    <property type="entry name" value="ZINC UPTAKE REGULATION PROTEIN"/>
    <property type="match status" value="1"/>
</dbReference>
<dbReference type="GO" id="GO:0008270">
    <property type="term" value="F:zinc ion binding"/>
    <property type="evidence" value="ECO:0007669"/>
    <property type="project" value="TreeGrafter"/>
</dbReference>
<evidence type="ECO:0000256" key="4">
    <source>
        <dbReference type="ARBA" id="ARBA00022491"/>
    </source>
</evidence>
<comment type="caution">
    <text evidence="11">The sequence shown here is derived from an EMBL/GenBank/DDBJ whole genome shotgun (WGS) entry which is preliminary data.</text>
</comment>
<dbReference type="GO" id="GO:0005737">
    <property type="term" value="C:cytoplasm"/>
    <property type="evidence" value="ECO:0007669"/>
    <property type="project" value="UniProtKB-SubCell"/>
</dbReference>
<dbReference type="InterPro" id="IPR043135">
    <property type="entry name" value="Fur_C"/>
</dbReference>
<sequence length="162" mass="18666">MSEQGSGHDHAAHAQSPSETIQDMLNAMNQAGWRITDQRRTLARIFAATDGYLSPKDVYDQLSVKYPSVSFNTVYRNLRMLSDMGVLEQFYFMDGGLKFKANCIKHHHHHLICTNCEKTLTFDYCPMKESLDLPGRYRILNHRFEIYGVCEQCQQDPSAKEI</sequence>
<keyword evidence="10" id="KW-0408">Iron</keyword>
<dbReference type="PANTHER" id="PTHR33202:SF1">
    <property type="entry name" value="FERRIC UPTAKE REGULATION PROTEIN"/>
    <property type="match status" value="1"/>
</dbReference>
<dbReference type="Proteomes" id="UP000547209">
    <property type="component" value="Unassembled WGS sequence"/>
</dbReference>
<evidence type="ECO:0000313" key="11">
    <source>
        <dbReference type="EMBL" id="MBB6675290.1"/>
    </source>
</evidence>
<dbReference type="InterPro" id="IPR036390">
    <property type="entry name" value="WH_DNA-bd_sf"/>
</dbReference>
<keyword evidence="7" id="KW-0238">DNA-binding</keyword>
<keyword evidence="12" id="KW-1185">Reference proteome</keyword>
<comment type="subcellular location">
    <subcellularLocation>
        <location evidence="1">Cytoplasm</location>
    </subcellularLocation>
</comment>
<evidence type="ECO:0000256" key="9">
    <source>
        <dbReference type="PIRSR" id="PIRSR602481-1"/>
    </source>
</evidence>
<evidence type="ECO:0000256" key="6">
    <source>
        <dbReference type="ARBA" id="ARBA00023015"/>
    </source>
</evidence>
<dbReference type="GO" id="GO:0000976">
    <property type="term" value="F:transcription cis-regulatory region binding"/>
    <property type="evidence" value="ECO:0007669"/>
    <property type="project" value="TreeGrafter"/>
</dbReference>
<protein>
    <submittedName>
        <fullName evidence="11">Transcriptional repressor</fullName>
    </submittedName>
</protein>
<proteinExistence type="inferred from homology"/>
<reference evidence="11 12" key="1">
    <citation type="submission" date="2020-08" db="EMBL/GenBank/DDBJ databases">
        <title>Cohnella phylogeny.</title>
        <authorList>
            <person name="Dunlap C."/>
        </authorList>
    </citation>
    <scope>NUCLEOTIDE SEQUENCE [LARGE SCALE GENOMIC DNA]</scope>
    <source>
        <strain evidence="11 12">DSM 28246</strain>
    </source>
</reference>
<evidence type="ECO:0000256" key="10">
    <source>
        <dbReference type="PIRSR" id="PIRSR602481-2"/>
    </source>
</evidence>
<gene>
    <name evidence="11" type="ORF">H7C19_31990</name>
</gene>
<comment type="cofactor">
    <cofactor evidence="9">
        <name>Zn(2+)</name>
        <dbReference type="ChEBI" id="CHEBI:29105"/>
    </cofactor>
    <text evidence="9">Binds 1 zinc ion per subunit.</text>
</comment>
<dbReference type="Gene3D" id="1.10.10.10">
    <property type="entry name" value="Winged helix-like DNA-binding domain superfamily/Winged helix DNA-binding domain"/>
    <property type="match status" value="1"/>
</dbReference>
<dbReference type="InterPro" id="IPR002481">
    <property type="entry name" value="FUR"/>
</dbReference>
<dbReference type="GO" id="GO:1900376">
    <property type="term" value="P:regulation of secondary metabolite biosynthetic process"/>
    <property type="evidence" value="ECO:0007669"/>
    <property type="project" value="TreeGrafter"/>
</dbReference>
<evidence type="ECO:0000256" key="8">
    <source>
        <dbReference type="ARBA" id="ARBA00023163"/>
    </source>
</evidence>
<dbReference type="GO" id="GO:0003700">
    <property type="term" value="F:DNA-binding transcription factor activity"/>
    <property type="evidence" value="ECO:0007669"/>
    <property type="project" value="InterPro"/>
</dbReference>
<evidence type="ECO:0000256" key="2">
    <source>
        <dbReference type="ARBA" id="ARBA00007957"/>
    </source>
</evidence>
<dbReference type="AlphaFoldDB" id="A0A7X0RXC9"/>
<feature type="binding site" evidence="9">
    <location>
        <position position="150"/>
    </location>
    <ligand>
        <name>Zn(2+)</name>
        <dbReference type="ChEBI" id="CHEBI:29105"/>
    </ligand>
</feature>
<keyword evidence="6" id="KW-0805">Transcription regulation</keyword>